<dbReference type="InterPro" id="IPR000591">
    <property type="entry name" value="DEP_dom"/>
</dbReference>
<feature type="region of interest" description="Disordered" evidence="1">
    <location>
        <begin position="1"/>
        <end position="26"/>
    </location>
</feature>
<evidence type="ECO:0000313" key="3">
    <source>
        <dbReference type="EMBL" id="KAF9608191.1"/>
    </source>
</evidence>
<dbReference type="SUPFAM" id="SSF52833">
    <property type="entry name" value="Thioredoxin-like"/>
    <property type="match status" value="1"/>
</dbReference>
<evidence type="ECO:0000256" key="1">
    <source>
        <dbReference type="SAM" id="MobiDB-lite"/>
    </source>
</evidence>
<dbReference type="Pfam" id="PF00610">
    <property type="entry name" value="DEP"/>
    <property type="match status" value="1"/>
</dbReference>
<dbReference type="Proteomes" id="UP000631114">
    <property type="component" value="Unassembled WGS sequence"/>
</dbReference>
<gene>
    <name evidence="3" type="ORF">IFM89_007813</name>
</gene>
<dbReference type="EMBL" id="JADFTS010000004">
    <property type="protein sequence ID" value="KAF9608191.1"/>
    <property type="molecule type" value="Genomic_DNA"/>
</dbReference>
<dbReference type="Pfam" id="PF00462">
    <property type="entry name" value="Glutaredoxin"/>
    <property type="match status" value="1"/>
</dbReference>
<dbReference type="SUPFAM" id="SSF46785">
    <property type="entry name" value="Winged helix' DNA-binding domain"/>
    <property type="match status" value="1"/>
</dbReference>
<protein>
    <recommendedName>
        <fullName evidence="2">DEP domain-containing protein</fullName>
    </recommendedName>
</protein>
<dbReference type="AlphaFoldDB" id="A0A835HYT3"/>
<feature type="region of interest" description="Disordered" evidence="1">
    <location>
        <begin position="203"/>
        <end position="248"/>
    </location>
</feature>
<dbReference type="InterPro" id="IPR006869">
    <property type="entry name" value="DUF547"/>
</dbReference>
<dbReference type="CDD" id="cd04371">
    <property type="entry name" value="DEP"/>
    <property type="match status" value="1"/>
</dbReference>
<dbReference type="Gene3D" id="1.10.10.10">
    <property type="entry name" value="Winged helix-like DNA-binding domain superfamily/Winged helix DNA-binding domain"/>
    <property type="match status" value="1"/>
</dbReference>
<evidence type="ECO:0000313" key="4">
    <source>
        <dbReference type="Proteomes" id="UP000631114"/>
    </source>
</evidence>
<feature type="region of interest" description="Disordered" evidence="1">
    <location>
        <begin position="373"/>
        <end position="392"/>
    </location>
</feature>
<comment type="caution">
    <text evidence="3">The sequence shown here is derived from an EMBL/GenBank/DDBJ whole genome shotgun (WGS) entry which is preliminary data.</text>
</comment>
<keyword evidence="4" id="KW-1185">Reference proteome</keyword>
<feature type="compositionally biased region" description="Polar residues" evidence="1">
    <location>
        <begin position="106"/>
        <end position="115"/>
    </location>
</feature>
<dbReference type="PROSITE" id="PS50186">
    <property type="entry name" value="DEP"/>
    <property type="match status" value="1"/>
</dbReference>
<dbReference type="GO" id="GO:0035556">
    <property type="term" value="P:intracellular signal transduction"/>
    <property type="evidence" value="ECO:0007669"/>
    <property type="project" value="InterPro"/>
</dbReference>
<reference evidence="3 4" key="1">
    <citation type="submission" date="2020-10" db="EMBL/GenBank/DDBJ databases">
        <title>The Coptis chinensis genome and diversification of protoberbering-type alkaloids.</title>
        <authorList>
            <person name="Wang B."/>
            <person name="Shu S."/>
            <person name="Song C."/>
            <person name="Liu Y."/>
        </authorList>
    </citation>
    <scope>NUCLEOTIDE SEQUENCE [LARGE SCALE GENOMIC DNA]</scope>
    <source>
        <strain evidence="3">HL-2020</strain>
        <tissue evidence="3">Leaf</tissue>
    </source>
</reference>
<dbReference type="SMART" id="SM00049">
    <property type="entry name" value="DEP"/>
    <property type="match status" value="1"/>
</dbReference>
<dbReference type="InterPro" id="IPR036249">
    <property type="entry name" value="Thioredoxin-like_sf"/>
</dbReference>
<dbReference type="InterPro" id="IPR036390">
    <property type="entry name" value="WH_DNA-bd_sf"/>
</dbReference>
<name>A0A835HYT3_9MAGN</name>
<dbReference type="OrthoDB" id="418495at2759"/>
<accession>A0A835HYT3</accession>
<dbReference type="PANTHER" id="PTHR46361">
    <property type="entry name" value="ELECTRON CARRIER/ PROTEIN DISULFIDE OXIDOREDUCTASE"/>
    <property type="match status" value="1"/>
</dbReference>
<dbReference type="InterPro" id="IPR002109">
    <property type="entry name" value="Glutaredoxin"/>
</dbReference>
<dbReference type="InterPro" id="IPR036388">
    <property type="entry name" value="WH-like_DNA-bd_sf"/>
</dbReference>
<organism evidence="3 4">
    <name type="scientific">Coptis chinensis</name>
    <dbReference type="NCBI Taxonomy" id="261450"/>
    <lineage>
        <taxon>Eukaryota</taxon>
        <taxon>Viridiplantae</taxon>
        <taxon>Streptophyta</taxon>
        <taxon>Embryophyta</taxon>
        <taxon>Tracheophyta</taxon>
        <taxon>Spermatophyta</taxon>
        <taxon>Magnoliopsida</taxon>
        <taxon>Ranunculales</taxon>
        <taxon>Ranunculaceae</taxon>
        <taxon>Coptidoideae</taxon>
        <taxon>Coptis</taxon>
    </lineage>
</organism>
<dbReference type="Pfam" id="PF04784">
    <property type="entry name" value="DUF547"/>
    <property type="match status" value="1"/>
</dbReference>
<dbReference type="Gene3D" id="3.40.30.10">
    <property type="entry name" value="Glutaredoxin"/>
    <property type="match status" value="1"/>
</dbReference>
<proteinExistence type="predicted"/>
<feature type="region of interest" description="Disordered" evidence="1">
    <location>
        <begin position="54"/>
        <end position="170"/>
    </location>
</feature>
<feature type="compositionally biased region" description="Basic and acidic residues" evidence="1">
    <location>
        <begin position="8"/>
        <end position="26"/>
    </location>
</feature>
<dbReference type="PANTHER" id="PTHR46361:SF3">
    <property type="entry name" value="ELECTRON CARRIER_ PROTEIN DISULFIDE OXIDOREDUCTASE"/>
    <property type="match status" value="1"/>
</dbReference>
<dbReference type="PROSITE" id="PS51354">
    <property type="entry name" value="GLUTAREDOXIN_2"/>
    <property type="match status" value="1"/>
</dbReference>
<feature type="compositionally biased region" description="Polar residues" evidence="1">
    <location>
        <begin position="84"/>
        <end position="94"/>
    </location>
</feature>
<feature type="compositionally biased region" description="Basic and acidic residues" evidence="1">
    <location>
        <begin position="236"/>
        <end position="247"/>
    </location>
</feature>
<feature type="domain" description="DEP" evidence="2">
    <location>
        <begin position="407"/>
        <end position="480"/>
    </location>
</feature>
<sequence length="756" mass="86071">MDNTTHLQSEDKKVSSEMDDLQKEDQVEVFYEVQSSDNDDLQIEGEVLQQVELLNENDLHSEGKVPSAVQSSTSNDHEREDQGQVPSAIQSLNKNDLHSEGKVSSAIESLDNSDFQQEDKGELQSEMPSLNNKIISEEKAVEPIFDGTEVPEPEATGVSSTRSSDLEPEAQGYAWPDKAVALKNFVREKSVVAVSTVIRRLSGKKDEDEQNYPESEEKNDNSTSSLKDEQDVDPDIQPKEVSQKSAERSTWNPLSFIKIGRDFDTDNRVELGETARTEDSFQTPAFKGRILLYTRLGCQESREARLFLHQRQLKYVEINIDVYPIRKLELEKFTRSSAVPYVFFNEHPVGGLRDLKELDESGKLKEKINDLIDEEPSSEAPVPPLSGEDDESCSGVIDELASIVKKMRESITVKDRFYRMRRFSYCFVGSEAVDFLAEDQYLERKEAIEFGRKLASKQFFGHVLEENVFEDGNHFYRFLDHDPVVSSQCYNIPRGILDVKPKPIIDIASRLRFLSLAIFEAYASEDGRHVDYRSIHGSEEFARYLRVVEELQRAEMLEMSREEKLAFFINLYNMMAIHAILMWGYPVGPLERRKMLGDFKYVIGGYTYSLSAIQNGILRCNQRPPYNLVKPFGVKDQRTKIALPYLEPLIHFALVSGNRSGPALRCFSPSNIDKELMEAARNFLRNGGVTVDPEAKVASVSKILRWYSADFGKNEVEVLKHAANYLEPAMSEELLELLANTQLKVVYQPYDWGVNC</sequence>
<evidence type="ECO:0000259" key="2">
    <source>
        <dbReference type="PROSITE" id="PS50186"/>
    </source>
</evidence>